<dbReference type="STRING" id="928856.SAMN04488049_104378"/>
<keyword evidence="1" id="KW-0732">Signal</keyword>
<proteinExistence type="predicted"/>
<evidence type="ECO:0000313" key="3">
    <source>
        <dbReference type="Proteomes" id="UP000052022"/>
    </source>
</evidence>
<evidence type="ECO:0000313" key="2">
    <source>
        <dbReference type="EMBL" id="CUH75086.1"/>
    </source>
</evidence>
<feature type="signal peptide" evidence="1">
    <location>
        <begin position="1"/>
        <end position="22"/>
    </location>
</feature>
<dbReference type="Gene3D" id="3.90.420.10">
    <property type="entry name" value="Oxidoreductase, molybdopterin-binding domain"/>
    <property type="match status" value="1"/>
</dbReference>
<dbReference type="Proteomes" id="UP000052022">
    <property type="component" value="Unassembled WGS sequence"/>
</dbReference>
<dbReference type="EMBL" id="CYSD01000007">
    <property type="protein sequence ID" value="CUH75086.1"/>
    <property type="molecule type" value="Genomic_DNA"/>
</dbReference>
<evidence type="ECO:0000256" key="1">
    <source>
        <dbReference type="SAM" id="SignalP"/>
    </source>
</evidence>
<protein>
    <submittedName>
        <fullName evidence="2">Oxidoreductase molybdopterin binding domain protein</fullName>
    </submittedName>
</protein>
<dbReference type="OrthoDB" id="9798763at2"/>
<name>A0A0P1G049_9RHOB</name>
<dbReference type="SUPFAM" id="SSF56524">
    <property type="entry name" value="Oxidoreductase molybdopterin-binding domain"/>
    <property type="match status" value="1"/>
</dbReference>
<feature type="chain" id="PRO_5006062945" evidence="1">
    <location>
        <begin position="23"/>
        <end position="155"/>
    </location>
</feature>
<keyword evidence="3" id="KW-1185">Reference proteome</keyword>
<reference evidence="2 3" key="1">
    <citation type="submission" date="2015-09" db="EMBL/GenBank/DDBJ databases">
        <authorList>
            <consortium name="Swine Surveillance"/>
        </authorList>
    </citation>
    <scope>NUCLEOTIDE SEQUENCE [LARGE SCALE GENOMIC DNA]</scope>
    <source>
        <strain evidence="2 3">CECT 7557</strain>
    </source>
</reference>
<dbReference type="AlphaFoldDB" id="A0A0P1G049"/>
<accession>A0A0P1G049</accession>
<gene>
    <name evidence="2" type="ORF">TRM7557_00215</name>
</gene>
<organism evidence="2 3">
    <name type="scientific">Tritonibacter multivorans</name>
    <dbReference type="NCBI Taxonomy" id="928856"/>
    <lineage>
        <taxon>Bacteria</taxon>
        <taxon>Pseudomonadati</taxon>
        <taxon>Pseudomonadota</taxon>
        <taxon>Alphaproteobacteria</taxon>
        <taxon>Rhodobacterales</taxon>
        <taxon>Paracoccaceae</taxon>
        <taxon>Tritonibacter</taxon>
    </lineage>
</organism>
<dbReference type="InterPro" id="IPR036374">
    <property type="entry name" value="OxRdtase_Mopterin-bd_sf"/>
</dbReference>
<sequence>MRQLLTLLGFVSALLMPSLAAAGGIILSVRAGDEVHEYTIAELRALGEVEVATSTIWTEGEQAFVGVPLKTLMNGLGVETGIVTASAVNDYAVEIPLTDTDGRAPIIAYERNGQTMSLRDKGPLWVIYPYDADPAYRTEETYSRSIWQLNRLSVQ</sequence>